<dbReference type="Proteomes" id="UP000050535">
    <property type="component" value="Unassembled WGS sequence"/>
</dbReference>
<dbReference type="RefSeq" id="WP_054584099.1">
    <property type="nucleotide sequence ID" value="NZ_LGUC01000001.1"/>
</dbReference>
<evidence type="ECO:0000313" key="3">
    <source>
        <dbReference type="EMBL" id="KPN31522.1"/>
    </source>
</evidence>
<dbReference type="EMBL" id="LGUC01000001">
    <property type="protein sequence ID" value="KPN31522.1"/>
    <property type="molecule type" value="Genomic_DNA"/>
</dbReference>
<dbReference type="Pfam" id="PF03168">
    <property type="entry name" value="LEA_2"/>
    <property type="match status" value="2"/>
</dbReference>
<protein>
    <recommendedName>
        <fullName evidence="2">Water stress and hypersensitive response domain-containing protein</fullName>
    </recommendedName>
</protein>
<dbReference type="SMART" id="SM00769">
    <property type="entry name" value="WHy"/>
    <property type="match status" value="2"/>
</dbReference>
<accession>A0A0P7FWE6</accession>
<feature type="domain" description="Water stress and hypersensitive response" evidence="2">
    <location>
        <begin position="187"/>
        <end position="305"/>
    </location>
</feature>
<evidence type="ECO:0000259" key="2">
    <source>
        <dbReference type="SMART" id="SM00769"/>
    </source>
</evidence>
<comment type="caution">
    <text evidence="3">The sequence shown here is derived from an EMBL/GenBank/DDBJ whole genome shotgun (WGS) entry which is preliminary data.</text>
</comment>
<dbReference type="InterPro" id="IPR004864">
    <property type="entry name" value="LEA_2"/>
</dbReference>
<dbReference type="OrthoDB" id="105458at2157"/>
<dbReference type="SUPFAM" id="SSF117070">
    <property type="entry name" value="LEA14-like"/>
    <property type="match status" value="2"/>
</dbReference>
<dbReference type="STRING" id="699431.SY89_02269"/>
<evidence type="ECO:0000313" key="4">
    <source>
        <dbReference type="Proteomes" id="UP000050535"/>
    </source>
</evidence>
<feature type="domain" description="Water stress and hypersensitive response" evidence="2">
    <location>
        <begin position="40"/>
        <end position="158"/>
    </location>
</feature>
<dbReference type="Gene3D" id="2.60.40.10">
    <property type="entry name" value="Immunoglobulins"/>
    <property type="match status" value="2"/>
</dbReference>
<gene>
    <name evidence="3" type="ORF">SY89_02269</name>
</gene>
<dbReference type="InterPro" id="IPR013783">
    <property type="entry name" value="Ig-like_fold"/>
</dbReference>
<dbReference type="GO" id="GO:0009269">
    <property type="term" value="P:response to desiccation"/>
    <property type="evidence" value="ECO:0007669"/>
    <property type="project" value="InterPro"/>
</dbReference>
<proteinExistence type="predicted"/>
<dbReference type="InterPro" id="IPR013990">
    <property type="entry name" value="WHy-dom"/>
</dbReference>
<feature type="region of interest" description="Disordered" evidence="1">
    <location>
        <begin position="314"/>
        <end position="389"/>
    </location>
</feature>
<feature type="compositionally biased region" description="Low complexity" evidence="1">
    <location>
        <begin position="341"/>
        <end position="362"/>
    </location>
</feature>
<organism evidence="3 4">
    <name type="scientific">Halolamina pelagica</name>
    <dbReference type="NCBI Taxonomy" id="699431"/>
    <lineage>
        <taxon>Archaea</taxon>
        <taxon>Methanobacteriati</taxon>
        <taxon>Methanobacteriota</taxon>
        <taxon>Stenosarchaea group</taxon>
        <taxon>Halobacteria</taxon>
        <taxon>Halobacteriales</taxon>
        <taxon>Haloferacaceae</taxon>
    </lineage>
</organism>
<name>A0A0P7FWE6_9EURY</name>
<evidence type="ECO:0000256" key="1">
    <source>
        <dbReference type="SAM" id="MobiDB-lite"/>
    </source>
</evidence>
<dbReference type="AlphaFoldDB" id="A0A0P7FWE6"/>
<reference evidence="4" key="1">
    <citation type="submission" date="2013-11" db="EMBL/GenBank/DDBJ databases">
        <authorList>
            <person name="Hoang H.T."/>
            <person name="Killian M.L."/>
            <person name="Madson D.M."/>
            <person name="Arruda P.H.E."/>
            <person name="Sun D."/>
            <person name="Schwartz K.J."/>
            <person name="Yoon K."/>
        </authorList>
    </citation>
    <scope>NUCLEOTIDE SEQUENCE [LARGE SCALE GENOMIC DNA]</scope>
    <source>
        <strain evidence="4">CDK2</strain>
    </source>
</reference>
<sequence length="389" mass="40609">MLGGNLVAASTLKAVVAVLGVVTLSLGGAWAVGIIGAPSVAGVDNAFGPVNESTTTIESEIVVNNPNPFGVQLGGLTIDYAVEMNDVRMATGGREGLGVNASGNSSIPLTTRMNNDRIPPWWISHVENGENTTLTVDASIHSDLLGREFNPQIERSVETNLIGGFNSEEDRPIEVDEPVAPDPVLWLNSTSGQWGDVSNETTEIDTAFELYNPNPTPVAISEIGYEIRMNNVTMGEGTTEKGVAIAPGELETVRATTAIRNQNLDEWWVTHLQNEQTTQLEVTFYARVDLSSFGGDTVRIRLDSIERTIETDIFGNKAGGNGAGDGSESAGTPTPTDGSESDGTATPTAGDGTATPDGTSTPGDDETATPTPTPTPTDDGILSVAGPAV</sequence>
<keyword evidence="4" id="KW-1185">Reference proteome</keyword>